<dbReference type="Proteomes" id="UP000094776">
    <property type="component" value="Chromosome 2"/>
</dbReference>
<evidence type="ECO:0000256" key="4">
    <source>
        <dbReference type="ARBA" id="ARBA00022989"/>
    </source>
</evidence>
<dbReference type="AlphaFoldDB" id="A0A1B4PZ81"/>
<feature type="transmembrane region" description="Helical" evidence="6">
    <location>
        <begin position="92"/>
        <end position="111"/>
    </location>
</feature>
<dbReference type="InterPro" id="IPR011701">
    <property type="entry name" value="MFS"/>
</dbReference>
<evidence type="ECO:0000256" key="5">
    <source>
        <dbReference type="ARBA" id="ARBA00023136"/>
    </source>
</evidence>
<sequence length="409" mass="42641">MKRGILMSMESTLGGQVKKPHTMQGALLLIGSCLPILGAVLIAPLLPQMVLHFAAVAHADVLVPLVLTTPALMVGLLGPFAGLVVDKFGRKTPLIVGLLCYSALGTAPLWLDNLYGVLASRLGLGVAEAVIITCCTALIGDYYADESRARMLAWQTMTGSVCAAIFFFVGGVVGELGWRVPFWLYLAGVLMVPFSSAALWEPLRIDTRQRGGTTHVAAFPWQRHAWLYVLSWCGGVSLFIVAVQLGFLLSGMGVRAPGMIGAAIGTSHAAVFAGAICTRWLGRLGPVRALCIAFALAGGSLLALSGASRYPQVMIAVLLNGLGAGLMIPTLVAWALSGLRPELRGRGSGGFMASIYFGEFMSPLVVAGVAAVVGGLMGAIKVLGLVLLVLAAICAAQWLADRKASSAQA</sequence>
<proteinExistence type="predicted"/>
<keyword evidence="4 6" id="KW-1133">Transmembrane helix</keyword>
<dbReference type="GO" id="GO:0005886">
    <property type="term" value="C:plasma membrane"/>
    <property type="evidence" value="ECO:0007669"/>
    <property type="project" value="UniProtKB-SubCell"/>
</dbReference>
<evidence type="ECO:0000256" key="2">
    <source>
        <dbReference type="ARBA" id="ARBA00022475"/>
    </source>
</evidence>
<feature type="domain" description="Major facilitator superfamily (MFS) profile" evidence="7">
    <location>
        <begin position="24"/>
        <end position="396"/>
    </location>
</feature>
<dbReference type="InterPro" id="IPR036259">
    <property type="entry name" value="MFS_trans_sf"/>
</dbReference>
<feature type="transmembrane region" description="Helical" evidence="6">
    <location>
        <begin position="61"/>
        <end position="85"/>
    </location>
</feature>
<dbReference type="PROSITE" id="PS51257">
    <property type="entry name" value="PROKAR_LIPOPROTEIN"/>
    <property type="match status" value="1"/>
</dbReference>
<feature type="transmembrane region" description="Helical" evidence="6">
    <location>
        <begin position="182"/>
        <end position="200"/>
    </location>
</feature>
<feature type="transmembrane region" description="Helical" evidence="6">
    <location>
        <begin position="379"/>
        <end position="400"/>
    </location>
</feature>
<feature type="transmembrane region" description="Helical" evidence="6">
    <location>
        <begin position="351"/>
        <end position="373"/>
    </location>
</feature>
<dbReference type="PANTHER" id="PTHR43124:SF3">
    <property type="entry name" value="CHLORAMPHENICOL EFFLUX PUMP RV0191"/>
    <property type="match status" value="1"/>
</dbReference>
<dbReference type="Gene3D" id="1.20.1250.20">
    <property type="entry name" value="MFS general substrate transporter like domains"/>
    <property type="match status" value="1"/>
</dbReference>
<dbReference type="Pfam" id="PF07690">
    <property type="entry name" value="MFS_1"/>
    <property type="match status" value="1"/>
</dbReference>
<feature type="transmembrane region" description="Helical" evidence="6">
    <location>
        <begin position="289"/>
        <end position="307"/>
    </location>
</feature>
<dbReference type="CDD" id="cd17473">
    <property type="entry name" value="MFS_arabinose_efflux_permease_like"/>
    <property type="match status" value="1"/>
</dbReference>
<feature type="transmembrane region" description="Helical" evidence="6">
    <location>
        <begin position="151"/>
        <end position="170"/>
    </location>
</feature>
<dbReference type="InterPro" id="IPR005829">
    <property type="entry name" value="Sugar_transporter_CS"/>
</dbReference>
<reference evidence="8 9" key="1">
    <citation type="submission" date="2015-12" db="EMBL/GenBank/DDBJ databases">
        <title>Diversity of Burkholderia near neighbor genomes.</title>
        <authorList>
            <person name="Sahl J."/>
            <person name="Wagner D."/>
            <person name="Keim P."/>
        </authorList>
    </citation>
    <scope>NUCLEOTIDE SEQUENCE [LARGE SCALE GENOMIC DNA]</scope>
    <source>
        <strain evidence="8 9">MSMB1184WGS</strain>
    </source>
</reference>
<dbReference type="EMBL" id="CP013444">
    <property type="protein sequence ID" value="AOK19243.1"/>
    <property type="molecule type" value="Genomic_DNA"/>
</dbReference>
<feature type="transmembrane region" description="Helical" evidence="6">
    <location>
        <begin position="313"/>
        <end position="339"/>
    </location>
</feature>
<evidence type="ECO:0000259" key="7">
    <source>
        <dbReference type="PROSITE" id="PS50850"/>
    </source>
</evidence>
<comment type="subcellular location">
    <subcellularLocation>
        <location evidence="1">Cell membrane</location>
        <topology evidence="1">Multi-pass membrane protein</topology>
    </subcellularLocation>
</comment>
<feature type="transmembrane region" description="Helical" evidence="6">
    <location>
        <begin position="259"/>
        <end position="282"/>
    </location>
</feature>
<name>A0A1B4PZ81_BURCE</name>
<keyword evidence="2" id="KW-1003">Cell membrane</keyword>
<protein>
    <recommendedName>
        <fullName evidence="7">Major facilitator superfamily (MFS) profile domain-containing protein</fullName>
    </recommendedName>
</protein>
<evidence type="ECO:0000313" key="9">
    <source>
        <dbReference type="Proteomes" id="UP000094776"/>
    </source>
</evidence>
<accession>A0A1B4PZ81</accession>
<organism evidence="8 9">
    <name type="scientific">Burkholderia cepacia</name>
    <name type="common">Pseudomonas cepacia</name>
    <dbReference type="NCBI Taxonomy" id="292"/>
    <lineage>
        <taxon>Bacteria</taxon>
        <taxon>Pseudomonadati</taxon>
        <taxon>Pseudomonadota</taxon>
        <taxon>Betaproteobacteria</taxon>
        <taxon>Burkholderiales</taxon>
        <taxon>Burkholderiaceae</taxon>
        <taxon>Burkholderia</taxon>
        <taxon>Burkholderia cepacia complex</taxon>
    </lineage>
</organism>
<dbReference type="PANTHER" id="PTHR43124">
    <property type="entry name" value="PURINE EFFLUX PUMP PBUE"/>
    <property type="match status" value="1"/>
</dbReference>
<evidence type="ECO:0000256" key="3">
    <source>
        <dbReference type="ARBA" id="ARBA00022692"/>
    </source>
</evidence>
<feature type="transmembrane region" description="Helical" evidence="6">
    <location>
        <begin position="225"/>
        <end position="247"/>
    </location>
</feature>
<keyword evidence="5 6" id="KW-0472">Membrane</keyword>
<dbReference type="PROSITE" id="PS00216">
    <property type="entry name" value="SUGAR_TRANSPORT_1"/>
    <property type="match status" value="1"/>
</dbReference>
<evidence type="ECO:0000256" key="1">
    <source>
        <dbReference type="ARBA" id="ARBA00004651"/>
    </source>
</evidence>
<evidence type="ECO:0000256" key="6">
    <source>
        <dbReference type="SAM" id="Phobius"/>
    </source>
</evidence>
<dbReference type="SUPFAM" id="SSF103473">
    <property type="entry name" value="MFS general substrate transporter"/>
    <property type="match status" value="1"/>
</dbReference>
<gene>
    <name evidence="8" type="ORF">WT26_25200</name>
</gene>
<dbReference type="PROSITE" id="PS50850">
    <property type="entry name" value="MFS"/>
    <property type="match status" value="1"/>
</dbReference>
<feature type="transmembrane region" description="Helical" evidence="6">
    <location>
        <begin position="123"/>
        <end position="144"/>
    </location>
</feature>
<evidence type="ECO:0000313" key="8">
    <source>
        <dbReference type="EMBL" id="AOK19243.1"/>
    </source>
</evidence>
<feature type="transmembrane region" description="Helical" evidence="6">
    <location>
        <begin position="26"/>
        <end position="46"/>
    </location>
</feature>
<keyword evidence="3 6" id="KW-0812">Transmembrane</keyword>
<dbReference type="GO" id="GO:0022857">
    <property type="term" value="F:transmembrane transporter activity"/>
    <property type="evidence" value="ECO:0007669"/>
    <property type="project" value="InterPro"/>
</dbReference>
<dbReference type="InterPro" id="IPR050189">
    <property type="entry name" value="MFS_Efflux_Transporters"/>
</dbReference>
<dbReference type="InterPro" id="IPR020846">
    <property type="entry name" value="MFS_dom"/>
</dbReference>